<dbReference type="FunFam" id="2.40.30.10:FF:000057">
    <property type="entry name" value="Mitochondrial tRNA-specific 2-thiouridylase 1"/>
    <property type="match status" value="1"/>
</dbReference>
<keyword evidence="5" id="KW-0820">tRNA-binding</keyword>
<dbReference type="Gene3D" id="2.30.30.280">
    <property type="entry name" value="Adenine nucleotide alpha hydrolases-like domains"/>
    <property type="match status" value="1"/>
</dbReference>
<comment type="catalytic activity">
    <reaction evidence="12">
        <text>5-taurinomethyluridine(34) in tRNA + S-sulfanyl-L-cysteinyl-[protein] + AH2 + ATP = 5-taurinomethyl-2-thiouridine(34) in tRNA + L-cysteinyl-[protein] + A + AMP + diphosphate + H(+)</text>
        <dbReference type="Rhea" id="RHEA:47040"/>
        <dbReference type="Rhea" id="RHEA-COMP:10131"/>
        <dbReference type="Rhea" id="RHEA-COMP:11726"/>
        <dbReference type="Rhea" id="RHEA-COMP:11732"/>
        <dbReference type="Rhea" id="RHEA-COMP:11733"/>
        <dbReference type="ChEBI" id="CHEBI:13193"/>
        <dbReference type="ChEBI" id="CHEBI:15378"/>
        <dbReference type="ChEBI" id="CHEBI:17499"/>
        <dbReference type="ChEBI" id="CHEBI:29950"/>
        <dbReference type="ChEBI" id="CHEBI:30616"/>
        <dbReference type="ChEBI" id="CHEBI:33019"/>
        <dbReference type="ChEBI" id="CHEBI:61963"/>
        <dbReference type="ChEBI" id="CHEBI:87171"/>
        <dbReference type="ChEBI" id="CHEBI:87172"/>
        <dbReference type="ChEBI" id="CHEBI:456215"/>
        <dbReference type="EC" id="2.8.1.14"/>
    </reaction>
</comment>
<keyword evidence="16" id="KW-1185">Reference proteome</keyword>
<evidence type="ECO:0000313" key="15">
    <source>
        <dbReference type="EMBL" id="KAG9490078.1"/>
    </source>
</evidence>
<dbReference type="Gene3D" id="3.40.50.620">
    <property type="entry name" value="HUPs"/>
    <property type="match status" value="1"/>
</dbReference>
<dbReference type="PANTHER" id="PTHR11933">
    <property type="entry name" value="TRNA 5-METHYLAMINOMETHYL-2-THIOURIDYLATE -METHYLTRANSFERASE"/>
    <property type="match status" value="1"/>
</dbReference>
<dbReference type="PANTHER" id="PTHR11933:SF5">
    <property type="entry name" value="MITOCHONDRIAL TRNA-SPECIFIC 2-THIOURIDYLASE 1"/>
    <property type="match status" value="1"/>
</dbReference>
<evidence type="ECO:0000256" key="4">
    <source>
        <dbReference type="ARBA" id="ARBA00018888"/>
    </source>
</evidence>
<dbReference type="AlphaFoldDB" id="A0A8J6FLA1"/>
<dbReference type="Gene3D" id="2.40.30.10">
    <property type="entry name" value="Translation factors"/>
    <property type="match status" value="1"/>
</dbReference>
<evidence type="ECO:0000256" key="1">
    <source>
        <dbReference type="ARBA" id="ARBA00003986"/>
    </source>
</evidence>
<dbReference type="GO" id="GO:0002143">
    <property type="term" value="P:tRNA wobble position uridine thiolation"/>
    <property type="evidence" value="ECO:0007669"/>
    <property type="project" value="TreeGrafter"/>
</dbReference>
<name>A0A8J6FLA1_ELECQ</name>
<evidence type="ECO:0000256" key="6">
    <source>
        <dbReference type="ARBA" id="ARBA00022679"/>
    </source>
</evidence>
<comment type="caution">
    <text evidence="15">The sequence shown here is derived from an EMBL/GenBank/DDBJ whole genome shotgun (WGS) entry which is preliminary data.</text>
</comment>
<dbReference type="SUPFAM" id="SSF52402">
    <property type="entry name" value="Adenine nucleotide alpha hydrolases-like"/>
    <property type="match status" value="1"/>
</dbReference>
<dbReference type="GO" id="GO:0005524">
    <property type="term" value="F:ATP binding"/>
    <property type="evidence" value="ECO:0007669"/>
    <property type="project" value="UniProtKB-KW"/>
</dbReference>
<keyword evidence="10" id="KW-0694">RNA-binding</keyword>
<evidence type="ECO:0000256" key="8">
    <source>
        <dbReference type="ARBA" id="ARBA00022741"/>
    </source>
</evidence>
<evidence type="ECO:0000256" key="10">
    <source>
        <dbReference type="ARBA" id="ARBA00022884"/>
    </source>
</evidence>
<evidence type="ECO:0000259" key="14">
    <source>
        <dbReference type="Pfam" id="PF20259"/>
    </source>
</evidence>
<dbReference type="InterPro" id="IPR046885">
    <property type="entry name" value="MnmA-like_C"/>
</dbReference>
<dbReference type="Pfam" id="PF03054">
    <property type="entry name" value="tRNA_Me_trans"/>
    <property type="match status" value="1"/>
</dbReference>
<dbReference type="InterPro" id="IPR014729">
    <property type="entry name" value="Rossmann-like_a/b/a_fold"/>
</dbReference>
<evidence type="ECO:0000256" key="9">
    <source>
        <dbReference type="ARBA" id="ARBA00022840"/>
    </source>
</evidence>
<feature type="domain" description="tRNA-specific 2-thiouridylase MnmA-like C-terminal" evidence="13">
    <location>
        <begin position="203"/>
        <end position="283"/>
    </location>
</feature>
<evidence type="ECO:0000256" key="3">
    <source>
        <dbReference type="ARBA" id="ARBA00011953"/>
    </source>
</evidence>
<evidence type="ECO:0000256" key="2">
    <source>
        <dbReference type="ARBA" id="ARBA00006191"/>
    </source>
</evidence>
<dbReference type="EC" id="2.8.1.14" evidence="3"/>
<proteinExistence type="inferred from homology"/>
<sequence>MEIWARWQNCLTPVREMGWADAIATGHYSRTSHEDEEIFQHQYSRGPQTLFRNRFEKRNYVKLLQAADHFKDQTFFLSQISQYALRKTLFPLGGLTKDFVKKIAAEAGFHHVLKRKESMGICFIGERNFEKFILEYLEPQPGNFVSIEDGKILGTHKGWFLFTLGQRARIGGLRDAWFVVDKDVATSDVFVAPCTDHPALYRDLLRTDRMHWISEEPPAELVNTKMMECHFRFQHQMALIPCVLTLNQDGTVWATLVKPIRALTPGQFAVFYKGQECLGSGKIMRLGPSLYTLQMGQDRMKSAANLTTKSVKDADPLT</sequence>
<accession>A0A8J6FLA1</accession>
<evidence type="ECO:0000259" key="13">
    <source>
        <dbReference type="Pfam" id="PF20258"/>
    </source>
</evidence>
<keyword evidence="9" id="KW-0067">ATP-binding</keyword>
<dbReference type="CDD" id="cd01998">
    <property type="entry name" value="MnmA_TRMU-like"/>
    <property type="match status" value="1"/>
</dbReference>
<feature type="domain" description="tRNA-specific 2-thiouridylase MnmA-like central" evidence="14">
    <location>
        <begin position="130"/>
        <end position="192"/>
    </location>
</feature>
<keyword evidence="7" id="KW-0819">tRNA processing</keyword>
<evidence type="ECO:0000256" key="5">
    <source>
        <dbReference type="ARBA" id="ARBA00022555"/>
    </source>
</evidence>
<dbReference type="InterPro" id="IPR023382">
    <property type="entry name" value="MnmA-like_central_sf"/>
</dbReference>
<protein>
    <recommendedName>
        <fullName evidence="4">Mitochondrial tRNA-specific 2-thiouridylase 1</fullName>
        <ecNumber evidence="3">2.8.1.14</ecNumber>
    </recommendedName>
</protein>
<keyword evidence="6" id="KW-0808">Transferase</keyword>
<dbReference type="OrthoDB" id="3685at2759"/>
<dbReference type="GO" id="GO:0000049">
    <property type="term" value="F:tRNA binding"/>
    <property type="evidence" value="ECO:0007669"/>
    <property type="project" value="UniProtKB-KW"/>
</dbReference>
<dbReference type="InterPro" id="IPR046884">
    <property type="entry name" value="MnmA-like_central"/>
</dbReference>
<dbReference type="GO" id="GO:0005739">
    <property type="term" value="C:mitochondrion"/>
    <property type="evidence" value="ECO:0007669"/>
    <property type="project" value="TreeGrafter"/>
</dbReference>
<dbReference type="FunFam" id="2.30.30.280:FF:000001">
    <property type="entry name" value="tRNA-specific 2-thiouridylase MnmA"/>
    <property type="match status" value="1"/>
</dbReference>
<dbReference type="InterPro" id="IPR004506">
    <property type="entry name" value="MnmA-like"/>
</dbReference>
<dbReference type="GO" id="GO:0061708">
    <property type="term" value="F:tRNA-5-taurinomethyluridine 2-sulfurtransferase"/>
    <property type="evidence" value="ECO:0007669"/>
    <property type="project" value="UniProtKB-EC"/>
</dbReference>
<organism evidence="15 16">
    <name type="scientific">Eleutherodactylus coqui</name>
    <name type="common">Puerto Rican coqui</name>
    <dbReference type="NCBI Taxonomy" id="57060"/>
    <lineage>
        <taxon>Eukaryota</taxon>
        <taxon>Metazoa</taxon>
        <taxon>Chordata</taxon>
        <taxon>Craniata</taxon>
        <taxon>Vertebrata</taxon>
        <taxon>Euteleostomi</taxon>
        <taxon>Amphibia</taxon>
        <taxon>Batrachia</taxon>
        <taxon>Anura</taxon>
        <taxon>Neobatrachia</taxon>
        <taxon>Hyloidea</taxon>
        <taxon>Eleutherodactylidae</taxon>
        <taxon>Eleutherodactylinae</taxon>
        <taxon>Eleutherodactylus</taxon>
        <taxon>Eleutherodactylus</taxon>
    </lineage>
</organism>
<dbReference type="Pfam" id="PF20259">
    <property type="entry name" value="tRNA_Me_trans_M"/>
    <property type="match status" value="1"/>
</dbReference>
<dbReference type="Pfam" id="PF20258">
    <property type="entry name" value="tRNA_Me_trans_C"/>
    <property type="match status" value="1"/>
</dbReference>
<reference evidence="15" key="1">
    <citation type="thesis" date="2020" institute="ProQuest LLC" country="789 East Eisenhower Parkway, Ann Arbor, MI, USA">
        <title>Comparative Genomics and Chromosome Evolution.</title>
        <authorList>
            <person name="Mudd A.B."/>
        </authorList>
    </citation>
    <scope>NUCLEOTIDE SEQUENCE</scope>
    <source>
        <strain evidence="15">HN-11 Male</strain>
        <tissue evidence="15">Kidney and liver</tissue>
    </source>
</reference>
<comment type="similarity">
    <text evidence="2">Belongs to the MnmA/TRMU family.</text>
</comment>
<evidence type="ECO:0000256" key="12">
    <source>
        <dbReference type="ARBA" id="ARBA00049564"/>
    </source>
</evidence>
<evidence type="ECO:0000256" key="7">
    <source>
        <dbReference type="ARBA" id="ARBA00022694"/>
    </source>
</evidence>
<gene>
    <name evidence="15" type="ORF">GDO78_005787</name>
</gene>
<comment type="function">
    <text evidence="1">Catalyzes the 2-thiolation of uridine at the wobble position (U34) of mitochondrial tRNA(Lys), tRNA(Glu) and tRNA(Gln). Required for the formation of 5-taurinomethyl-2-thiouridine (tm5s2U) of mitochondrial tRNA(Lys), tRNA(Glu), and tRNA(Gln) at the wobble position. ATP is required to activate the C2 atom of the wobble base.</text>
</comment>
<dbReference type="Proteomes" id="UP000770717">
    <property type="component" value="Unassembled WGS sequence"/>
</dbReference>
<keyword evidence="11" id="KW-1015">Disulfide bond</keyword>
<keyword evidence="8" id="KW-0547">Nucleotide-binding</keyword>
<dbReference type="EMBL" id="WNTK01000002">
    <property type="protein sequence ID" value="KAG9490078.1"/>
    <property type="molecule type" value="Genomic_DNA"/>
</dbReference>
<evidence type="ECO:0000313" key="16">
    <source>
        <dbReference type="Proteomes" id="UP000770717"/>
    </source>
</evidence>
<evidence type="ECO:0000256" key="11">
    <source>
        <dbReference type="ARBA" id="ARBA00023157"/>
    </source>
</evidence>